<dbReference type="EC" id="6.1.1.15" evidence="1 10"/>
<dbReference type="Pfam" id="PF03129">
    <property type="entry name" value="HGTP_anticodon"/>
    <property type="match status" value="1"/>
</dbReference>
<evidence type="ECO:0000256" key="2">
    <source>
        <dbReference type="ARBA" id="ARBA00019110"/>
    </source>
</evidence>
<comment type="caution">
    <text evidence="12">The sequence shown here is derived from an EMBL/GenBank/DDBJ whole genome shotgun (WGS) entry which is preliminary data.</text>
</comment>
<evidence type="ECO:0000256" key="9">
    <source>
        <dbReference type="ARBA" id="ARBA00047671"/>
    </source>
</evidence>
<dbReference type="InterPro" id="IPR004500">
    <property type="entry name" value="Pro-tRNA-synth_IIa_bac-type"/>
</dbReference>
<dbReference type="GO" id="GO:0005524">
    <property type="term" value="F:ATP binding"/>
    <property type="evidence" value="ECO:0007669"/>
    <property type="project" value="UniProtKB-KW"/>
</dbReference>
<keyword evidence="7" id="KW-0648">Protein biosynthesis</keyword>
<dbReference type="Gene3D" id="3.30.930.10">
    <property type="entry name" value="Bira Bifunctional Protein, Domain 2"/>
    <property type="match status" value="2"/>
</dbReference>
<keyword evidence="8 12" id="KW-0030">Aminoacyl-tRNA synthetase</keyword>
<dbReference type="GO" id="GO:0004827">
    <property type="term" value="F:proline-tRNA ligase activity"/>
    <property type="evidence" value="ECO:0007669"/>
    <property type="project" value="UniProtKB-UniRule"/>
</dbReference>
<dbReference type="RefSeq" id="WP_039719457.1">
    <property type="nucleotide sequence ID" value="NZ_AWXV01000002.1"/>
</dbReference>
<dbReference type="EMBL" id="AWXV01000002">
    <property type="protein sequence ID" value="KIE64040.1"/>
    <property type="molecule type" value="Genomic_DNA"/>
</dbReference>
<comment type="catalytic activity">
    <reaction evidence="9">
        <text>tRNA(Pro) + L-proline + ATP = L-prolyl-tRNA(Pro) + AMP + diphosphate</text>
        <dbReference type="Rhea" id="RHEA:14305"/>
        <dbReference type="Rhea" id="RHEA-COMP:9700"/>
        <dbReference type="Rhea" id="RHEA-COMP:9702"/>
        <dbReference type="ChEBI" id="CHEBI:30616"/>
        <dbReference type="ChEBI" id="CHEBI:33019"/>
        <dbReference type="ChEBI" id="CHEBI:60039"/>
        <dbReference type="ChEBI" id="CHEBI:78442"/>
        <dbReference type="ChEBI" id="CHEBI:78532"/>
        <dbReference type="ChEBI" id="CHEBI:456215"/>
        <dbReference type="EC" id="6.1.1.15"/>
    </reaction>
</comment>
<dbReference type="InterPro" id="IPR004154">
    <property type="entry name" value="Anticodon-bd"/>
</dbReference>
<sequence length="574" mass="67570">MRISQYLSSTLTDHQVNSKSLSDRLMIRSGMVRKLSSGIYYWLPTGIKVVEKLKNIIREEMNLIGSIEFSSPLIQPIHLWKKSGRLVQYGDELIRFKDRKNRTFALSPTNEESITYLIKDEIKSYNQLPINLYQIQTKFRDELRPQFGIIRSKEFIMKDAYSFHANAKSLQKTYNKMIKTYEKIFDRVKLKYKIILAENGLIGGDISHEFRSDMKRNLKFNGDVDQDHIKIERQFNMDGIDTIAIKKESEIEYFKMKYKKISEILNKNDLVLRKMVKLIVVKADPNSDHKFIAILMRLKDVLNVREVEKQSLVSKPLRFMKKKELLKILNFNQCDFMNTICKSIPIIADYRINRICFPIIGIKVDECYYIDLNFKKKVSYHKICDLVEFQEEYLFQSYGEKIEVREGNELELGHLFQIGEKYSRSIGAYFQDKQGERKLIKMGCYGIGVGRMISAIIEQNHDDNGIVWPEVLAPFQAAILPININKSNTVRNVSNDLYHTLKKNRFEVIFYDKEMSFGKMLKDVELIGVPHIFIINHVNLRLKRITYRSRMNQLEEYIDLNDVVTFLKQRSLKN</sequence>
<dbReference type="PANTHER" id="PTHR42753">
    <property type="entry name" value="MITOCHONDRIAL RIBOSOME PROTEIN L39/PROLYL-TRNA LIGASE FAMILY MEMBER"/>
    <property type="match status" value="1"/>
</dbReference>
<dbReference type="GO" id="GO:0006433">
    <property type="term" value="P:prolyl-tRNA aminoacylation"/>
    <property type="evidence" value="ECO:0007669"/>
    <property type="project" value="UniProtKB-UniRule"/>
</dbReference>
<evidence type="ECO:0000313" key="12">
    <source>
        <dbReference type="EMBL" id="KIE64040.1"/>
    </source>
</evidence>
<dbReference type="Pfam" id="PF00587">
    <property type="entry name" value="tRNA-synt_2b"/>
    <property type="match status" value="1"/>
</dbReference>
<evidence type="ECO:0000256" key="3">
    <source>
        <dbReference type="ARBA" id="ARBA00022490"/>
    </source>
</evidence>
<dbReference type="InterPro" id="IPR006195">
    <property type="entry name" value="aa-tRNA-synth_II"/>
</dbReference>
<evidence type="ECO:0000256" key="1">
    <source>
        <dbReference type="ARBA" id="ARBA00012831"/>
    </source>
</evidence>
<dbReference type="PATRIC" id="fig|1401651.3.peg.42"/>
<dbReference type="InterPro" id="IPR045864">
    <property type="entry name" value="aa-tRNA-synth_II/BPL/LPL"/>
</dbReference>
<keyword evidence="3" id="KW-0963">Cytoplasm</keyword>
<name>A0A0C1VJK1_9ENTR</name>
<dbReference type="SUPFAM" id="SSF52954">
    <property type="entry name" value="Class II aaRS ABD-related"/>
    <property type="match status" value="1"/>
</dbReference>
<dbReference type="Proteomes" id="UP000054529">
    <property type="component" value="Unassembled WGS sequence"/>
</dbReference>
<dbReference type="PROSITE" id="PS50862">
    <property type="entry name" value="AA_TRNA_LIGASE_II"/>
    <property type="match status" value="1"/>
</dbReference>
<proteinExistence type="predicted"/>
<evidence type="ECO:0000256" key="4">
    <source>
        <dbReference type="ARBA" id="ARBA00022598"/>
    </source>
</evidence>
<reference evidence="12 13" key="1">
    <citation type="journal article" date="2014" name="G3 (Bethesda)">
        <title>Genome sequence of Candidatus Riesia pediculischaeffi, endosymbiont of chimpanzee lice, and genomic comparison of recently acquired endosymbionts from human and chimpanzee lice.</title>
        <authorList>
            <person name="Boyd B.M."/>
            <person name="Allen J.M."/>
            <person name="de Crecy-Lagard V."/>
            <person name="Reed D.L."/>
        </authorList>
    </citation>
    <scope>NUCLEOTIDE SEQUENCE [LARGE SCALE GENOMIC DNA]</scope>
    <source>
        <strain evidence="12 13">PTSU</strain>
    </source>
</reference>
<dbReference type="InterPro" id="IPR002314">
    <property type="entry name" value="aa-tRNA-synt_IIb"/>
</dbReference>
<dbReference type="PANTHER" id="PTHR42753:SF2">
    <property type="entry name" value="PROLINE--TRNA LIGASE"/>
    <property type="match status" value="1"/>
</dbReference>
<accession>A0A0C1VJK1</accession>
<dbReference type="NCBIfam" id="TIGR00409">
    <property type="entry name" value="proS_fam_II"/>
    <property type="match status" value="1"/>
</dbReference>
<evidence type="ECO:0000256" key="6">
    <source>
        <dbReference type="ARBA" id="ARBA00022840"/>
    </source>
</evidence>
<keyword evidence="6" id="KW-0067">ATP-binding</keyword>
<dbReference type="InterPro" id="IPR050062">
    <property type="entry name" value="Pro-tRNA_synthetase"/>
</dbReference>
<keyword evidence="5" id="KW-0547">Nucleotide-binding</keyword>
<evidence type="ECO:0000256" key="8">
    <source>
        <dbReference type="ARBA" id="ARBA00023146"/>
    </source>
</evidence>
<dbReference type="CDD" id="cd00779">
    <property type="entry name" value="ProRS_core_prok"/>
    <property type="match status" value="1"/>
</dbReference>
<dbReference type="InterPro" id="IPR033730">
    <property type="entry name" value="ProRS_core_prok"/>
</dbReference>
<organism evidence="12 13">
    <name type="scientific">Candidatus Riesia pediculischaeffi PTSU</name>
    <dbReference type="NCBI Taxonomy" id="1401651"/>
    <lineage>
        <taxon>Bacteria</taxon>
        <taxon>Pseudomonadati</taxon>
        <taxon>Pseudomonadota</taxon>
        <taxon>Gammaproteobacteria</taxon>
        <taxon>Enterobacterales</taxon>
        <taxon>Enterobacteriaceae</taxon>
        <taxon>Candidatus Riesia</taxon>
    </lineage>
</organism>
<dbReference type="OrthoDB" id="9809052at2"/>
<evidence type="ECO:0000256" key="7">
    <source>
        <dbReference type="ARBA" id="ARBA00022917"/>
    </source>
</evidence>
<evidence type="ECO:0000313" key="13">
    <source>
        <dbReference type="Proteomes" id="UP000054529"/>
    </source>
</evidence>
<keyword evidence="4" id="KW-0436">Ligase</keyword>
<dbReference type="GO" id="GO:0005829">
    <property type="term" value="C:cytosol"/>
    <property type="evidence" value="ECO:0007669"/>
    <property type="project" value="TreeGrafter"/>
</dbReference>
<dbReference type="InterPro" id="IPR036621">
    <property type="entry name" value="Anticodon-bd_dom_sf"/>
</dbReference>
<evidence type="ECO:0000256" key="10">
    <source>
        <dbReference type="NCBIfam" id="TIGR00409"/>
    </source>
</evidence>
<evidence type="ECO:0000256" key="5">
    <source>
        <dbReference type="ARBA" id="ARBA00022741"/>
    </source>
</evidence>
<evidence type="ECO:0000259" key="11">
    <source>
        <dbReference type="PROSITE" id="PS50862"/>
    </source>
</evidence>
<dbReference type="HOGENOM" id="CLU_016739_0_0_6"/>
<feature type="domain" description="Aminoacyl-transfer RNA synthetases class-II family profile" evidence="11">
    <location>
        <begin position="33"/>
        <end position="469"/>
    </location>
</feature>
<dbReference type="AlphaFoldDB" id="A0A0C1VJK1"/>
<protein>
    <recommendedName>
        <fullName evidence="2 10">Proline--tRNA ligase</fullName>
        <ecNumber evidence="1 10">6.1.1.15</ecNumber>
    </recommendedName>
</protein>
<dbReference type="Gene3D" id="3.40.50.800">
    <property type="entry name" value="Anticodon-binding domain"/>
    <property type="match status" value="1"/>
</dbReference>
<dbReference type="PRINTS" id="PR01046">
    <property type="entry name" value="TRNASYNTHPRO"/>
</dbReference>
<gene>
    <name evidence="12" type="ORF">P689_11911</name>
</gene>
<dbReference type="InterPro" id="IPR002316">
    <property type="entry name" value="Pro-tRNA-ligase_IIa"/>
</dbReference>
<dbReference type="SUPFAM" id="SSF55681">
    <property type="entry name" value="Class II aaRS and biotin synthetases"/>
    <property type="match status" value="1"/>
</dbReference>